<evidence type="ECO:0000313" key="2">
    <source>
        <dbReference type="EMBL" id="QBK91808.1"/>
    </source>
</evidence>
<dbReference type="SUPFAM" id="SSF55979">
    <property type="entry name" value="DNA clamp"/>
    <property type="match status" value="1"/>
</dbReference>
<proteinExistence type="predicted"/>
<dbReference type="InterPro" id="IPR046938">
    <property type="entry name" value="DNA_clamp_sf"/>
</dbReference>
<dbReference type="Gene3D" id="3.70.10.10">
    <property type="match status" value="1"/>
</dbReference>
<organism evidence="2">
    <name type="scientific">Pithovirus LCPAC304</name>
    <dbReference type="NCBI Taxonomy" id="2506594"/>
    <lineage>
        <taxon>Viruses</taxon>
        <taxon>Pithoviruses</taxon>
    </lineage>
</organism>
<feature type="domain" description="Proliferating cell nuclear antigen PCNA C-terminal" evidence="1">
    <location>
        <begin position="18"/>
        <end position="135"/>
    </location>
</feature>
<dbReference type="EMBL" id="MK500565">
    <property type="protein sequence ID" value="QBK91808.1"/>
    <property type="molecule type" value="Genomic_DNA"/>
</dbReference>
<gene>
    <name evidence="2" type="ORF">LCPAC304_01460</name>
</gene>
<dbReference type="GO" id="GO:0006275">
    <property type="term" value="P:regulation of DNA replication"/>
    <property type="evidence" value="ECO:0007669"/>
    <property type="project" value="InterPro"/>
</dbReference>
<name>A0A481Z7F7_9VIRU</name>
<dbReference type="GO" id="GO:0003677">
    <property type="term" value="F:DNA binding"/>
    <property type="evidence" value="ECO:0007669"/>
    <property type="project" value="InterPro"/>
</dbReference>
<reference evidence="2" key="1">
    <citation type="journal article" date="2019" name="MBio">
        <title>Virus Genomes from Deep Sea Sediments Expand the Ocean Megavirome and Support Independent Origins of Viral Gigantism.</title>
        <authorList>
            <person name="Backstrom D."/>
            <person name="Yutin N."/>
            <person name="Jorgensen S.L."/>
            <person name="Dharamshi J."/>
            <person name="Homa F."/>
            <person name="Zaremba-Niedwiedzka K."/>
            <person name="Spang A."/>
            <person name="Wolf Y.I."/>
            <person name="Koonin E.V."/>
            <person name="Ettema T.J."/>
        </authorList>
    </citation>
    <scope>NUCLEOTIDE SEQUENCE</scope>
</reference>
<dbReference type="Pfam" id="PF02747">
    <property type="entry name" value="PCNA_C"/>
    <property type="match status" value="1"/>
</dbReference>
<protein>
    <submittedName>
        <fullName evidence="2">Proliferating cell nuclear antigen</fullName>
    </submittedName>
</protein>
<accession>A0A481Z7F7</accession>
<evidence type="ECO:0000259" key="1">
    <source>
        <dbReference type="Pfam" id="PF02747"/>
    </source>
</evidence>
<dbReference type="InterPro" id="IPR022649">
    <property type="entry name" value="Pr_cel_nuc_antig_C"/>
</dbReference>
<sequence length="138" mass="16188">MVEFEYSPLHPPSDSSEGFISMPSNEFYKMARELEKLGPSALFRGSKNRMDIYSDDEGIVFELENDYTRETDQTEVQVEADFEDVRLSTDYLLLFARSKKLSKRIVIKFYSQGLASFEYWESEWGRSRITYFLAPMVD</sequence>